<dbReference type="AlphaFoldDB" id="A0A8H5P041"/>
<comment type="caution">
    <text evidence="3">The sequence shown here is derived from an EMBL/GenBank/DDBJ whole genome shotgun (WGS) entry which is preliminary data.</text>
</comment>
<dbReference type="Proteomes" id="UP000544095">
    <property type="component" value="Unassembled WGS sequence"/>
</dbReference>
<feature type="domain" description="Prion-inhibition and propagation HeLo" evidence="2">
    <location>
        <begin position="4"/>
        <end position="200"/>
    </location>
</feature>
<accession>A0A8H5P041</accession>
<reference evidence="3 4" key="1">
    <citation type="submission" date="2020-05" db="EMBL/GenBank/DDBJ databases">
        <title>Identification and distribution of gene clusters putatively required for synthesis of sphingolipid metabolism inhibitors in phylogenetically diverse species of the filamentous fungus Fusarium.</title>
        <authorList>
            <person name="Kim H.-S."/>
            <person name="Busman M."/>
            <person name="Brown D.W."/>
            <person name="Divon H."/>
            <person name="Uhlig S."/>
            <person name="Proctor R.H."/>
        </authorList>
    </citation>
    <scope>NUCLEOTIDE SEQUENCE [LARGE SCALE GENOMIC DNA]</scope>
    <source>
        <strain evidence="3 4">NRRL 25211</strain>
    </source>
</reference>
<sequence length="265" mass="29305">MADVISSVTSLFPKAIQAFEFIQVARAFVDTASTYQSRLAILQLRLSRCGEAAGLNLLPDSSDPSKGPQHPLASDPSATRIEDILDNIDQTLKKARVESDKWAAAEKEKGVGSADDETYLEPRYRRLKASIRKIVEKRCSQVTTGALSVKWALYKKEQCEALAETLSDLIGQLEDIIKSEEKLKELSQTEVQNMGENLEDILEVIRDVKIDPYLMAATSAQLKKNKRPPNIGMHADTNHGFMIGQNEGGISNISLGQGYTVNHHH</sequence>
<name>A0A8H5P041_9HYPO</name>
<dbReference type="EMBL" id="JAAOAR010000454">
    <property type="protein sequence ID" value="KAF5581875.1"/>
    <property type="molecule type" value="Genomic_DNA"/>
</dbReference>
<dbReference type="PANTHER" id="PTHR37542:SF3">
    <property type="entry name" value="PRION-INHIBITION AND PROPAGATION HELO DOMAIN-CONTAINING PROTEIN"/>
    <property type="match status" value="1"/>
</dbReference>
<evidence type="ECO:0000256" key="1">
    <source>
        <dbReference type="SAM" id="MobiDB-lite"/>
    </source>
</evidence>
<protein>
    <recommendedName>
        <fullName evidence="2">Prion-inhibition and propagation HeLo domain-containing protein</fullName>
    </recommendedName>
</protein>
<keyword evidence="4" id="KW-1185">Reference proteome</keyword>
<organism evidence="3 4">
    <name type="scientific">Fusarium pseudoanthophilum</name>
    <dbReference type="NCBI Taxonomy" id="48495"/>
    <lineage>
        <taxon>Eukaryota</taxon>
        <taxon>Fungi</taxon>
        <taxon>Dikarya</taxon>
        <taxon>Ascomycota</taxon>
        <taxon>Pezizomycotina</taxon>
        <taxon>Sordariomycetes</taxon>
        <taxon>Hypocreomycetidae</taxon>
        <taxon>Hypocreales</taxon>
        <taxon>Nectriaceae</taxon>
        <taxon>Fusarium</taxon>
        <taxon>Fusarium fujikuroi species complex</taxon>
    </lineage>
</organism>
<feature type="region of interest" description="Disordered" evidence="1">
    <location>
        <begin position="57"/>
        <end position="76"/>
    </location>
</feature>
<evidence type="ECO:0000259" key="2">
    <source>
        <dbReference type="Pfam" id="PF14479"/>
    </source>
</evidence>
<evidence type="ECO:0000313" key="4">
    <source>
        <dbReference type="Proteomes" id="UP000544095"/>
    </source>
</evidence>
<dbReference type="Pfam" id="PF14479">
    <property type="entry name" value="HeLo"/>
    <property type="match status" value="1"/>
</dbReference>
<proteinExistence type="predicted"/>
<dbReference type="InterPro" id="IPR038305">
    <property type="entry name" value="HeLo_sf"/>
</dbReference>
<dbReference type="PANTHER" id="PTHR37542">
    <property type="entry name" value="HELO DOMAIN-CONTAINING PROTEIN-RELATED"/>
    <property type="match status" value="1"/>
</dbReference>
<dbReference type="InterPro" id="IPR029498">
    <property type="entry name" value="HeLo_dom"/>
</dbReference>
<evidence type="ECO:0000313" key="3">
    <source>
        <dbReference type="EMBL" id="KAF5581875.1"/>
    </source>
</evidence>
<dbReference type="Gene3D" id="1.20.120.1020">
    <property type="entry name" value="Prion-inhibition and propagation, HeLo domain"/>
    <property type="match status" value="1"/>
</dbReference>
<gene>
    <name evidence="3" type="ORF">FPANT_8743</name>
</gene>